<dbReference type="Gene3D" id="2.30.30.140">
    <property type="match status" value="1"/>
</dbReference>
<feature type="transmembrane region" description="Helical" evidence="2">
    <location>
        <begin position="452"/>
        <end position="473"/>
    </location>
</feature>
<dbReference type="EMBL" id="KV784363">
    <property type="protein sequence ID" value="OEU12968.1"/>
    <property type="molecule type" value="Genomic_DNA"/>
</dbReference>
<dbReference type="OrthoDB" id="55637at2759"/>
<evidence type="ECO:0000313" key="4">
    <source>
        <dbReference type="EMBL" id="OEU12968.1"/>
    </source>
</evidence>
<keyword evidence="2" id="KW-0812">Transmembrane</keyword>
<dbReference type="AlphaFoldDB" id="A0A1E7F446"/>
<evidence type="ECO:0000256" key="2">
    <source>
        <dbReference type="SAM" id="Phobius"/>
    </source>
</evidence>
<feature type="region of interest" description="Disordered" evidence="1">
    <location>
        <begin position="288"/>
        <end position="307"/>
    </location>
</feature>
<keyword evidence="2" id="KW-1133">Transmembrane helix</keyword>
<evidence type="ECO:0008006" key="6">
    <source>
        <dbReference type="Google" id="ProtNLM"/>
    </source>
</evidence>
<reference evidence="4 5" key="1">
    <citation type="submission" date="2016-09" db="EMBL/GenBank/DDBJ databases">
        <title>Extensive genetic diversity and differential bi-allelic expression allows diatom success in the polar Southern Ocean.</title>
        <authorList>
            <consortium name="DOE Joint Genome Institute"/>
            <person name="Mock T."/>
            <person name="Otillar R.P."/>
            <person name="Strauss J."/>
            <person name="Dupont C."/>
            <person name="Frickenhaus S."/>
            <person name="Maumus F."/>
            <person name="Mcmullan M."/>
            <person name="Sanges R."/>
            <person name="Schmutz J."/>
            <person name="Toseland A."/>
            <person name="Valas R."/>
            <person name="Veluchamy A."/>
            <person name="Ward B.J."/>
            <person name="Allen A."/>
            <person name="Barry K."/>
            <person name="Falciatore A."/>
            <person name="Ferrante M."/>
            <person name="Fortunato A.E."/>
            <person name="Gloeckner G."/>
            <person name="Gruber A."/>
            <person name="Hipkin R."/>
            <person name="Janech M."/>
            <person name="Kroth P."/>
            <person name="Leese F."/>
            <person name="Lindquist E."/>
            <person name="Lyon B.R."/>
            <person name="Martin J."/>
            <person name="Mayer C."/>
            <person name="Parker M."/>
            <person name="Quesneville H."/>
            <person name="Raymond J."/>
            <person name="Uhlig C."/>
            <person name="Valentin K.U."/>
            <person name="Worden A.Z."/>
            <person name="Armbrust E.V."/>
            <person name="Bowler C."/>
            <person name="Green B."/>
            <person name="Moulton V."/>
            <person name="Van Oosterhout C."/>
            <person name="Grigoriev I."/>
        </authorList>
    </citation>
    <scope>NUCLEOTIDE SEQUENCE [LARGE SCALE GENOMIC DNA]</scope>
    <source>
        <strain evidence="4 5">CCMP1102</strain>
    </source>
</reference>
<dbReference type="KEGG" id="fcy:FRACYDRAFT_262793"/>
<gene>
    <name evidence="4" type="ORF">FRACYDRAFT_262793</name>
</gene>
<dbReference type="InParanoid" id="A0A1E7F446"/>
<feature type="signal peptide" evidence="3">
    <location>
        <begin position="1"/>
        <end position="22"/>
    </location>
</feature>
<keyword evidence="2" id="KW-0472">Membrane</keyword>
<evidence type="ECO:0000256" key="1">
    <source>
        <dbReference type="SAM" id="MobiDB-lite"/>
    </source>
</evidence>
<accession>A0A1E7F446</accession>
<evidence type="ECO:0000313" key="5">
    <source>
        <dbReference type="Proteomes" id="UP000095751"/>
    </source>
</evidence>
<dbReference type="Proteomes" id="UP000095751">
    <property type="component" value="Unassembled WGS sequence"/>
</dbReference>
<name>A0A1E7F446_9STRA</name>
<proteinExistence type="predicted"/>
<keyword evidence="3" id="KW-0732">Signal</keyword>
<feature type="chain" id="PRO_5009192629" description="Tudor domain-containing protein" evidence="3">
    <location>
        <begin position="23"/>
        <end position="505"/>
    </location>
</feature>
<protein>
    <recommendedName>
        <fullName evidence="6">Tudor domain-containing protein</fullName>
    </recommendedName>
</protein>
<evidence type="ECO:0000256" key="3">
    <source>
        <dbReference type="SAM" id="SignalP"/>
    </source>
</evidence>
<sequence length="505" mass="54874">MKSFSSSTILVTIAAILSVVAAVDTSSVKTTTEFGAEIIPSSSSSVATTATSITTTSARRLDEDKEWDNGTKVYTEFPNDGWWSGTITSYNPTSEMYTVTWEDGSTDYYDDDDKIDQMVAYAQNDPLVNNAAAGSAARTAVAGQYSVGSKVSVFEEGEWCDGLIVQYGSDVDTYTIEWDDSEVEEIQAGVVMDTMIIDGQGDDDAAPAGYEGGPASVTGSAPTVGATGFPIGTPVSYYDEDGEWQDGTITRYSDSTYSVMWQDGSTDDYDDSGDDLNELKEAVEDAYGDDDAPPMGNANAPESGPRFANGTPVSDFEDGDWIDGEVVAFQDGNYIVEWNDEDDVEYYASSNAEDMQQLTNMSQDALNDDDAAPSDDEAGQDLWNTGTRVAFLEDDVWYLGSITGFTNSNYRISWDDGETELEDDFDFVNQMVADGVTQSPLTTRGISAAGKASLGIFVIALCLVGSFFGYKLYERRQIQLAREERYDDDGTPTYRDEPSELPKII</sequence>
<organism evidence="4 5">
    <name type="scientific">Fragilariopsis cylindrus CCMP1102</name>
    <dbReference type="NCBI Taxonomy" id="635003"/>
    <lineage>
        <taxon>Eukaryota</taxon>
        <taxon>Sar</taxon>
        <taxon>Stramenopiles</taxon>
        <taxon>Ochrophyta</taxon>
        <taxon>Bacillariophyta</taxon>
        <taxon>Bacillariophyceae</taxon>
        <taxon>Bacillariophycidae</taxon>
        <taxon>Bacillariales</taxon>
        <taxon>Bacillariaceae</taxon>
        <taxon>Fragilariopsis</taxon>
    </lineage>
</organism>
<keyword evidence="5" id="KW-1185">Reference proteome</keyword>